<organism evidence="3 4">
    <name type="scientific">Azospira inquinata</name>
    <dbReference type="NCBI Taxonomy" id="2785627"/>
    <lineage>
        <taxon>Bacteria</taxon>
        <taxon>Pseudomonadati</taxon>
        <taxon>Pseudomonadota</taxon>
        <taxon>Betaproteobacteria</taxon>
        <taxon>Rhodocyclales</taxon>
        <taxon>Rhodocyclaceae</taxon>
        <taxon>Azospira</taxon>
    </lineage>
</organism>
<dbReference type="AlphaFoldDB" id="A0A975SPZ1"/>
<keyword evidence="4" id="KW-1185">Reference proteome</keyword>
<dbReference type="PANTHER" id="PTHR35303">
    <property type="entry name" value="OS02G0197800 PROTEIN"/>
    <property type="match status" value="1"/>
</dbReference>
<protein>
    <submittedName>
        <fullName evidence="3">DUF971 domain-containing protein</fullName>
    </submittedName>
</protein>
<dbReference type="PANTHER" id="PTHR35303:SF5">
    <property type="entry name" value="OS02G0197800 PROTEIN"/>
    <property type="match status" value="1"/>
</dbReference>
<dbReference type="InterPro" id="IPR010376">
    <property type="entry name" value="GBBH-like_N"/>
</dbReference>
<name>A0A975SPZ1_9RHOO</name>
<dbReference type="EMBL" id="CP064782">
    <property type="protein sequence ID" value="QWT50380.1"/>
    <property type="molecule type" value="Genomic_DNA"/>
</dbReference>
<evidence type="ECO:0000313" key="3">
    <source>
        <dbReference type="EMBL" id="QWT50380.1"/>
    </source>
</evidence>
<gene>
    <name evidence="3" type="ORF">Azoinq_07295</name>
</gene>
<evidence type="ECO:0000259" key="2">
    <source>
        <dbReference type="Pfam" id="PF06155"/>
    </source>
</evidence>
<dbReference type="Pfam" id="PF06155">
    <property type="entry name" value="GBBH-like_N"/>
    <property type="match status" value="1"/>
</dbReference>
<evidence type="ECO:0000313" key="4">
    <source>
        <dbReference type="Proteomes" id="UP000683428"/>
    </source>
</evidence>
<proteinExistence type="predicted"/>
<feature type="region of interest" description="Disordered" evidence="1">
    <location>
        <begin position="120"/>
        <end position="141"/>
    </location>
</feature>
<feature type="domain" description="Gamma-butyrobetaine hydroxylase-like N-terminal" evidence="2">
    <location>
        <begin position="14"/>
        <end position="98"/>
    </location>
</feature>
<dbReference type="RefSeq" id="WP_216130487.1">
    <property type="nucleotide sequence ID" value="NZ_CP064782.1"/>
</dbReference>
<evidence type="ECO:0000256" key="1">
    <source>
        <dbReference type="SAM" id="MobiDB-lite"/>
    </source>
</evidence>
<sequence>MAGLTKDTPIPTEIKAHQKSRQLEIHFDNGTQFLLPYEFLRVFSPSAEVRGHAPGQEKIQAGKREVTVERVEGVGNYAIKLVFSDGHDSGLYSWDCLYDLGQRQETLWQQYLSQLEAAGLSRDPDNTAPASPAPGGCGHHH</sequence>
<accession>A0A975SPZ1</accession>
<dbReference type="KEGG" id="aiq:Azoinq_07295"/>
<dbReference type="Proteomes" id="UP000683428">
    <property type="component" value="Chromosome"/>
</dbReference>
<reference evidence="3" key="1">
    <citation type="submission" date="2020-11" db="EMBL/GenBank/DDBJ databases">
        <title>Azospira inquinata sp. nov.</title>
        <authorList>
            <person name="Moe W.M."/>
            <person name="Mikes M.C."/>
        </authorList>
    </citation>
    <scope>NUCLEOTIDE SEQUENCE</scope>
    <source>
        <strain evidence="3">Azo-3</strain>
    </source>
</reference>